<dbReference type="Proteomes" id="UP000076078">
    <property type="component" value="Unassembled WGS sequence"/>
</dbReference>
<dbReference type="GO" id="GO:0000307">
    <property type="term" value="C:cyclin-dependent protein kinase holoenzyme complex"/>
    <property type="evidence" value="ECO:0007669"/>
    <property type="project" value="TreeGrafter"/>
</dbReference>
<feature type="compositionally biased region" description="Low complexity" evidence="1">
    <location>
        <begin position="269"/>
        <end position="295"/>
    </location>
</feature>
<feature type="region of interest" description="Disordered" evidence="1">
    <location>
        <begin position="216"/>
        <end position="311"/>
    </location>
</feature>
<evidence type="ECO:0000256" key="1">
    <source>
        <dbReference type="SAM" id="MobiDB-lite"/>
    </source>
</evidence>
<dbReference type="GO" id="GO:0019901">
    <property type="term" value="F:protein kinase binding"/>
    <property type="evidence" value="ECO:0007669"/>
    <property type="project" value="InterPro"/>
</dbReference>
<sequence length="407" mass="46266">MIENETNLFKSFSDNDNNNSNTLLKAENIPTILKIISNKSQKEVTQLWDSEYVINEDPIEFIICRILVSITDYGDQKKFSPIGAFYNPSGIKPSISIIDYIKRLVKYLGCSKCCFIIALIYIDRIIKEKKYNVNSYNIHRLYFTCILVSIKFFDDFFYPVHIYARVGGVSTQETNKMESYLLELLDFNVNIQLNEFNDYLYYMDQRSYIKMDIENQSSDVDDESDDEENSDEEDQNTKEEDIHENVKRSPSSTSDDLPDEVGKNTNRESITIKISNSSDNSTNSTSSASSGTPTTKYFPNHLHDKSLSSSSIPVTIRSSMETLQKNPMGSSSNAISILKRKQSSSIAISNSLDNKDILFKTKFPQQMFISPSLKQRYRSNSYSKLQSQKLNGSSPSSSSSSPNVPSN</sequence>
<dbReference type="STRING" id="361077.A0A151ZA72"/>
<feature type="compositionally biased region" description="Basic and acidic residues" evidence="1">
    <location>
        <begin position="235"/>
        <end position="247"/>
    </location>
</feature>
<organism evidence="2 3">
    <name type="scientific">Tieghemostelium lacteum</name>
    <name type="common">Slime mold</name>
    <name type="synonym">Dictyostelium lacteum</name>
    <dbReference type="NCBI Taxonomy" id="361077"/>
    <lineage>
        <taxon>Eukaryota</taxon>
        <taxon>Amoebozoa</taxon>
        <taxon>Evosea</taxon>
        <taxon>Eumycetozoa</taxon>
        <taxon>Dictyostelia</taxon>
        <taxon>Dictyosteliales</taxon>
        <taxon>Raperosteliaceae</taxon>
        <taxon>Tieghemostelium</taxon>
    </lineage>
</organism>
<dbReference type="AlphaFoldDB" id="A0A151ZA72"/>
<dbReference type="Pfam" id="PF08613">
    <property type="entry name" value="Cyclin"/>
    <property type="match status" value="1"/>
</dbReference>
<dbReference type="InParanoid" id="A0A151ZA72"/>
<feature type="compositionally biased region" description="Low complexity" evidence="1">
    <location>
        <begin position="391"/>
        <end position="407"/>
    </location>
</feature>
<dbReference type="GO" id="GO:0016538">
    <property type="term" value="F:cyclin-dependent protein serine/threonine kinase regulator activity"/>
    <property type="evidence" value="ECO:0007669"/>
    <property type="project" value="TreeGrafter"/>
</dbReference>
<reference evidence="2 3" key="1">
    <citation type="submission" date="2015-12" db="EMBL/GenBank/DDBJ databases">
        <title>Dictyostelia acquired genes for synthesis and detection of signals that induce cell-type specialization by lateral gene transfer from prokaryotes.</title>
        <authorList>
            <person name="Gloeckner G."/>
            <person name="Schaap P."/>
        </authorList>
    </citation>
    <scope>NUCLEOTIDE SEQUENCE [LARGE SCALE GENOMIC DNA]</scope>
    <source>
        <strain evidence="2 3">TK</strain>
    </source>
</reference>
<dbReference type="OMA" id="INIWDEF"/>
<dbReference type="Gene3D" id="1.10.472.10">
    <property type="entry name" value="Cyclin-like"/>
    <property type="match status" value="1"/>
</dbReference>
<feature type="compositionally biased region" description="Acidic residues" evidence="1">
    <location>
        <begin position="219"/>
        <end position="234"/>
    </location>
</feature>
<dbReference type="CDD" id="cd20558">
    <property type="entry name" value="CYCLIN_ScPCL7-like"/>
    <property type="match status" value="1"/>
</dbReference>
<protein>
    <recommendedName>
        <fullName evidence="4">Cyclin N-terminal domain-containing protein</fullName>
    </recommendedName>
</protein>
<dbReference type="PANTHER" id="PTHR15615">
    <property type="match status" value="1"/>
</dbReference>
<name>A0A151ZA72_TIELA</name>
<dbReference type="EMBL" id="LODT01000035">
    <property type="protein sequence ID" value="KYQ90842.1"/>
    <property type="molecule type" value="Genomic_DNA"/>
</dbReference>
<feature type="region of interest" description="Disordered" evidence="1">
    <location>
        <begin position="374"/>
        <end position="407"/>
    </location>
</feature>
<dbReference type="InterPro" id="IPR013922">
    <property type="entry name" value="Cyclin_PHO80-like"/>
</dbReference>
<evidence type="ECO:0008006" key="4">
    <source>
        <dbReference type="Google" id="ProtNLM"/>
    </source>
</evidence>
<dbReference type="InterPro" id="IPR036915">
    <property type="entry name" value="Cyclin-like_sf"/>
</dbReference>
<evidence type="ECO:0000313" key="3">
    <source>
        <dbReference type="Proteomes" id="UP000076078"/>
    </source>
</evidence>
<keyword evidence="3" id="KW-1185">Reference proteome</keyword>
<accession>A0A151ZA72</accession>
<dbReference type="GO" id="GO:0005634">
    <property type="term" value="C:nucleus"/>
    <property type="evidence" value="ECO:0007669"/>
    <property type="project" value="TreeGrafter"/>
</dbReference>
<feature type="compositionally biased region" description="Polar residues" evidence="1">
    <location>
        <begin position="374"/>
        <end position="390"/>
    </location>
</feature>
<dbReference type="SUPFAM" id="SSF47954">
    <property type="entry name" value="Cyclin-like"/>
    <property type="match status" value="1"/>
</dbReference>
<proteinExistence type="predicted"/>
<dbReference type="PANTHER" id="PTHR15615:SF69">
    <property type="entry name" value="CYCLIN-LIKE DOMAIN-CONTAINING PROTEIN"/>
    <property type="match status" value="1"/>
</dbReference>
<comment type="caution">
    <text evidence="2">The sequence shown here is derived from an EMBL/GenBank/DDBJ whole genome shotgun (WGS) entry which is preliminary data.</text>
</comment>
<evidence type="ECO:0000313" key="2">
    <source>
        <dbReference type="EMBL" id="KYQ90842.1"/>
    </source>
</evidence>
<dbReference type="OrthoDB" id="337735at2759"/>
<gene>
    <name evidence="2" type="ORF">DLAC_07711</name>
</gene>